<evidence type="ECO:0000313" key="5">
    <source>
        <dbReference type="Proteomes" id="UP000035213"/>
    </source>
</evidence>
<sequence>MKKILLAGAVALFGLSNAQIAKGTTYLSGQVGYSQKENNNTDKKVESFKILPTVGYFVDTNLAVGLGVGYKNDNEKVTKTTGTNPLMVTEGKVTESAFVVAPFVRKYWTLADKLYIFGQLEVPMAFGQNKVEGTTTTTTTTAAGTTTTTSSSSDKANFTSIGVNIKPGLDYFLNKNWTIEATIGEFGYNTYKQNVDGAKRVNDYNFGLNLTSVTFGVKYVFSK</sequence>
<evidence type="ECO:0000313" key="4">
    <source>
        <dbReference type="EMBL" id="AKK74366.1"/>
    </source>
</evidence>
<keyword evidence="1 2" id="KW-0732">Signal</keyword>
<gene>
    <name evidence="4" type="ORF">OK18_18690</name>
</gene>
<evidence type="ECO:0000259" key="3">
    <source>
        <dbReference type="Pfam" id="PF13505"/>
    </source>
</evidence>
<evidence type="ECO:0000256" key="1">
    <source>
        <dbReference type="ARBA" id="ARBA00022729"/>
    </source>
</evidence>
<dbReference type="OrthoDB" id="945117at2"/>
<dbReference type="PATRIC" id="fig|1324352.5.peg.3925"/>
<dbReference type="EMBL" id="CP009928">
    <property type="protein sequence ID" value="AKK74366.1"/>
    <property type="molecule type" value="Genomic_DNA"/>
</dbReference>
<dbReference type="KEGG" id="cgn:OK18_18690"/>
<feature type="domain" description="Outer membrane protein beta-barrel" evidence="3">
    <location>
        <begin position="7"/>
        <end position="221"/>
    </location>
</feature>
<accession>A0A0G3M5B2</accession>
<dbReference type="Pfam" id="PF13505">
    <property type="entry name" value="OMP_b-brl"/>
    <property type="match status" value="1"/>
</dbReference>
<dbReference type="Proteomes" id="UP000035213">
    <property type="component" value="Chromosome"/>
</dbReference>
<proteinExistence type="predicted"/>
<feature type="signal peptide" evidence="2">
    <location>
        <begin position="1"/>
        <end position="21"/>
    </location>
</feature>
<dbReference type="STRING" id="1324352.OK18_18690"/>
<dbReference type="InterPro" id="IPR011250">
    <property type="entry name" value="OMP/PagP_B-barrel"/>
</dbReference>
<dbReference type="Gene3D" id="2.40.160.20">
    <property type="match status" value="1"/>
</dbReference>
<dbReference type="SUPFAM" id="SSF56925">
    <property type="entry name" value="OMPA-like"/>
    <property type="match status" value="1"/>
</dbReference>
<reference evidence="4 5" key="1">
    <citation type="submission" date="2014-11" db="EMBL/GenBank/DDBJ databases">
        <authorList>
            <person name="Park G.-S."/>
            <person name="Hong S.-J."/>
            <person name="Jung B.K."/>
            <person name="Khan A.R."/>
            <person name="Kwak Y."/>
            <person name="Shin J.-H."/>
        </authorList>
    </citation>
    <scope>NUCLEOTIDE SEQUENCE [LARGE SCALE GENOMIC DNA]</scope>
    <source>
        <strain evidence="4 5">DSM 27622</strain>
    </source>
</reference>
<feature type="chain" id="PRO_5005184804" evidence="2">
    <location>
        <begin position="22"/>
        <end position="223"/>
    </location>
</feature>
<evidence type="ECO:0000256" key="2">
    <source>
        <dbReference type="SAM" id="SignalP"/>
    </source>
</evidence>
<dbReference type="RefSeq" id="WP_053328983.1">
    <property type="nucleotide sequence ID" value="NZ_CP009928.1"/>
</dbReference>
<dbReference type="InterPro" id="IPR027385">
    <property type="entry name" value="Beta-barrel_OMP"/>
</dbReference>
<name>A0A0G3M5B2_CHRGL</name>
<dbReference type="AlphaFoldDB" id="A0A0G3M5B2"/>
<protein>
    <submittedName>
        <fullName evidence="4">Opacity protein</fullName>
    </submittedName>
</protein>
<organism evidence="4 5">
    <name type="scientific">Chryseobacterium gallinarum</name>
    <dbReference type="NCBI Taxonomy" id="1324352"/>
    <lineage>
        <taxon>Bacteria</taxon>
        <taxon>Pseudomonadati</taxon>
        <taxon>Bacteroidota</taxon>
        <taxon>Flavobacteriia</taxon>
        <taxon>Flavobacteriales</taxon>
        <taxon>Weeksellaceae</taxon>
        <taxon>Chryseobacterium group</taxon>
        <taxon>Chryseobacterium</taxon>
    </lineage>
</organism>